<organism evidence="3 4">
    <name type="scientific">Candidatus Methanoperedens nitratireducens</name>
    <dbReference type="NCBI Taxonomy" id="1392998"/>
    <lineage>
        <taxon>Archaea</taxon>
        <taxon>Methanobacteriati</taxon>
        <taxon>Methanobacteriota</taxon>
        <taxon>Stenosarchaea group</taxon>
        <taxon>Methanomicrobia</taxon>
        <taxon>Methanosarcinales</taxon>
        <taxon>ANME-2 cluster</taxon>
        <taxon>Candidatus Methanoperedentaceae</taxon>
        <taxon>Candidatus Methanoperedens</taxon>
    </lineage>
</organism>
<sequence>MIRTKQQVDKLQKGMVLKVLTSDPVAPQNIDAWAKRSGNELLAVEANDGIYNIFVRKS</sequence>
<dbReference type="InterPro" id="IPR001455">
    <property type="entry name" value="TusA-like"/>
</dbReference>
<dbReference type="STRING" id="1392998.ANME2D_02977"/>
<dbReference type="CDD" id="cd00291">
    <property type="entry name" value="SirA_YedF_YeeD"/>
    <property type="match status" value="1"/>
</dbReference>
<evidence type="ECO:0000313" key="4">
    <source>
        <dbReference type="Proteomes" id="UP000218615"/>
    </source>
</evidence>
<evidence type="ECO:0000313" key="3">
    <source>
        <dbReference type="EMBL" id="SNQ60952.1"/>
    </source>
</evidence>
<reference evidence="4" key="1">
    <citation type="submission" date="2017-06" db="EMBL/GenBank/DDBJ databases">
        <authorList>
            <person name="Cremers G."/>
        </authorList>
    </citation>
    <scope>NUCLEOTIDE SEQUENCE [LARGE SCALE GENOMIC DNA]</scope>
</reference>
<name>A0A284VNY0_9EURY</name>
<dbReference type="Proteomes" id="UP000218615">
    <property type="component" value="Unassembled WGS sequence"/>
</dbReference>
<dbReference type="OrthoDB" id="45650at2157"/>
<keyword evidence="4" id="KW-1185">Reference proteome</keyword>
<evidence type="ECO:0000259" key="2">
    <source>
        <dbReference type="Pfam" id="PF01206"/>
    </source>
</evidence>
<evidence type="ECO:0000256" key="1">
    <source>
        <dbReference type="ARBA" id="ARBA00008984"/>
    </source>
</evidence>
<dbReference type="Pfam" id="PF01206">
    <property type="entry name" value="TusA"/>
    <property type="match status" value="1"/>
</dbReference>
<dbReference type="Gene3D" id="3.30.110.40">
    <property type="entry name" value="TusA-like domain"/>
    <property type="match status" value="1"/>
</dbReference>
<dbReference type="PANTHER" id="PTHR33279:SF6">
    <property type="entry name" value="SULFUR CARRIER PROTEIN YEDF-RELATED"/>
    <property type="match status" value="1"/>
</dbReference>
<protein>
    <submittedName>
        <fullName evidence="3">SirA family protein</fullName>
    </submittedName>
</protein>
<comment type="similarity">
    <text evidence="1">Belongs to the sulfur carrier protein TusA family.</text>
</comment>
<dbReference type="PANTHER" id="PTHR33279">
    <property type="entry name" value="SULFUR CARRIER PROTEIN YEDF-RELATED"/>
    <property type="match status" value="1"/>
</dbReference>
<dbReference type="EMBL" id="FZMP01000125">
    <property type="protein sequence ID" value="SNQ60952.1"/>
    <property type="molecule type" value="Genomic_DNA"/>
</dbReference>
<feature type="domain" description="UPF0033" evidence="2">
    <location>
        <begin position="2"/>
        <end position="57"/>
    </location>
</feature>
<accession>A0A284VNY0</accession>
<dbReference type="InterPro" id="IPR036868">
    <property type="entry name" value="TusA-like_sf"/>
</dbReference>
<dbReference type="SUPFAM" id="SSF64307">
    <property type="entry name" value="SirA-like"/>
    <property type="match status" value="1"/>
</dbReference>
<dbReference type="AlphaFoldDB" id="A0A284VNY0"/>
<proteinExistence type="inferred from homology"/>
<gene>
    <name evidence="3" type="ORF">MNV_2100001</name>
</gene>